<dbReference type="PROSITE" id="PS51253">
    <property type="entry name" value="HTH_CENPB"/>
    <property type="match status" value="1"/>
</dbReference>
<dbReference type="Proteomes" id="UP000499080">
    <property type="component" value="Unassembled WGS sequence"/>
</dbReference>
<proteinExistence type="predicted"/>
<reference evidence="4 5" key="1">
    <citation type="journal article" date="2019" name="Sci. Rep.">
        <title>Orb-weaving spider Araneus ventricosus genome elucidates the spidroin gene catalogue.</title>
        <authorList>
            <person name="Kono N."/>
            <person name="Nakamura H."/>
            <person name="Ohtoshi R."/>
            <person name="Moran D.A.P."/>
            <person name="Shinohara A."/>
            <person name="Yoshida Y."/>
            <person name="Fujiwara M."/>
            <person name="Mori M."/>
            <person name="Tomita M."/>
            <person name="Arakawa K."/>
        </authorList>
    </citation>
    <scope>NUCLEOTIDE SEQUENCE [LARGE SCALE GENOMIC DNA]</scope>
</reference>
<keyword evidence="5" id="KW-1185">Reference proteome</keyword>
<keyword evidence="2" id="KW-0238">DNA-binding</keyword>
<protein>
    <recommendedName>
        <fullName evidence="3">HTH CENPB-type domain-containing protein</fullName>
    </recommendedName>
</protein>
<organism evidence="4 5">
    <name type="scientific">Araneus ventricosus</name>
    <name type="common">Orbweaver spider</name>
    <name type="synonym">Epeira ventricosa</name>
    <dbReference type="NCBI Taxonomy" id="182803"/>
    <lineage>
        <taxon>Eukaryota</taxon>
        <taxon>Metazoa</taxon>
        <taxon>Ecdysozoa</taxon>
        <taxon>Arthropoda</taxon>
        <taxon>Chelicerata</taxon>
        <taxon>Arachnida</taxon>
        <taxon>Araneae</taxon>
        <taxon>Araneomorphae</taxon>
        <taxon>Entelegynae</taxon>
        <taxon>Araneoidea</taxon>
        <taxon>Araneidae</taxon>
        <taxon>Araneus</taxon>
    </lineage>
</organism>
<sequence>MMKNWTTFLTNGLFRKGVPIPGIMIQQNALNLNSKLGGSKELQASSGWLEKFTNPHGISQLSIVGEKLSSDIEAGNSFIAGLDCEAKIN</sequence>
<dbReference type="Gene3D" id="1.10.10.60">
    <property type="entry name" value="Homeodomain-like"/>
    <property type="match status" value="1"/>
</dbReference>
<dbReference type="AlphaFoldDB" id="A0A4Y2THI3"/>
<evidence type="ECO:0000313" key="5">
    <source>
        <dbReference type="Proteomes" id="UP000499080"/>
    </source>
</evidence>
<gene>
    <name evidence="4" type="ORF">AVEN_105671_1</name>
</gene>
<evidence type="ECO:0000313" key="4">
    <source>
        <dbReference type="EMBL" id="GBN98859.1"/>
    </source>
</evidence>
<dbReference type="OrthoDB" id="117511at2759"/>
<dbReference type="GO" id="GO:0003677">
    <property type="term" value="F:DNA binding"/>
    <property type="evidence" value="ECO:0007669"/>
    <property type="project" value="UniProtKB-KW"/>
</dbReference>
<dbReference type="InterPro" id="IPR009057">
    <property type="entry name" value="Homeodomain-like_sf"/>
</dbReference>
<dbReference type="Pfam" id="PF03221">
    <property type="entry name" value="HTH_Tnp_Tc5"/>
    <property type="match status" value="1"/>
</dbReference>
<accession>A0A4Y2THI3</accession>
<dbReference type="SUPFAM" id="SSF46689">
    <property type="entry name" value="Homeodomain-like"/>
    <property type="match status" value="1"/>
</dbReference>
<dbReference type="EMBL" id="BGPR01027975">
    <property type="protein sequence ID" value="GBN98859.1"/>
    <property type="molecule type" value="Genomic_DNA"/>
</dbReference>
<dbReference type="GO" id="GO:0005634">
    <property type="term" value="C:nucleus"/>
    <property type="evidence" value="ECO:0007669"/>
    <property type="project" value="UniProtKB-SubCell"/>
</dbReference>
<dbReference type="InterPro" id="IPR006600">
    <property type="entry name" value="HTH_CenpB_DNA-bd_dom"/>
</dbReference>
<evidence type="ECO:0000256" key="2">
    <source>
        <dbReference type="ARBA" id="ARBA00023125"/>
    </source>
</evidence>
<comment type="caution">
    <text evidence="4">The sequence shown here is derived from an EMBL/GenBank/DDBJ whole genome shotgun (WGS) entry which is preliminary data.</text>
</comment>
<name>A0A4Y2THI3_ARAVE</name>
<evidence type="ECO:0000256" key="1">
    <source>
        <dbReference type="ARBA" id="ARBA00004123"/>
    </source>
</evidence>
<evidence type="ECO:0000259" key="3">
    <source>
        <dbReference type="PROSITE" id="PS51253"/>
    </source>
</evidence>
<feature type="domain" description="HTH CENPB-type" evidence="3">
    <location>
        <begin position="1"/>
        <end position="62"/>
    </location>
</feature>
<comment type="subcellular location">
    <subcellularLocation>
        <location evidence="1">Nucleus</location>
    </subcellularLocation>
</comment>